<feature type="chain" id="PRO_5022022745" description="DUF5683 domain-containing protein" evidence="1">
    <location>
        <begin position="23"/>
        <end position="258"/>
    </location>
</feature>
<name>A0A532V3S8_UNCL8</name>
<evidence type="ECO:0000256" key="1">
    <source>
        <dbReference type="SAM" id="SignalP"/>
    </source>
</evidence>
<gene>
    <name evidence="2" type="ORF">CEE37_04370</name>
</gene>
<dbReference type="Proteomes" id="UP000319619">
    <property type="component" value="Unassembled WGS sequence"/>
</dbReference>
<dbReference type="EMBL" id="NJBN01000002">
    <property type="protein sequence ID" value="TKJ41809.1"/>
    <property type="molecule type" value="Genomic_DNA"/>
</dbReference>
<reference evidence="2 3" key="1">
    <citation type="submission" date="2017-06" db="EMBL/GenBank/DDBJ databases">
        <title>Novel microbial phyla capable of carbon fixation and sulfur reduction in deep-sea sediments.</title>
        <authorList>
            <person name="Huang J."/>
            <person name="Baker B."/>
            <person name="Wang Y."/>
        </authorList>
    </citation>
    <scope>NUCLEOTIDE SEQUENCE [LARGE SCALE GENOMIC DNA]</scope>
    <source>
        <strain evidence="2">B3_LCP</strain>
    </source>
</reference>
<accession>A0A532V3S8</accession>
<organism evidence="2 3">
    <name type="scientific">candidate division LCP-89 bacterium B3_LCP</name>
    <dbReference type="NCBI Taxonomy" id="2012998"/>
    <lineage>
        <taxon>Bacteria</taxon>
        <taxon>Pseudomonadati</taxon>
        <taxon>Bacteria division LCP-89</taxon>
    </lineage>
</organism>
<keyword evidence="1" id="KW-0732">Signal</keyword>
<dbReference type="AlphaFoldDB" id="A0A532V3S8"/>
<feature type="signal peptide" evidence="1">
    <location>
        <begin position="1"/>
        <end position="22"/>
    </location>
</feature>
<comment type="caution">
    <text evidence="2">The sequence shown here is derived from an EMBL/GenBank/DDBJ whole genome shotgun (WGS) entry which is preliminary data.</text>
</comment>
<protein>
    <recommendedName>
        <fullName evidence="4">DUF5683 domain-containing protein</fullName>
    </recommendedName>
</protein>
<evidence type="ECO:0008006" key="4">
    <source>
        <dbReference type="Google" id="ProtNLM"/>
    </source>
</evidence>
<evidence type="ECO:0000313" key="3">
    <source>
        <dbReference type="Proteomes" id="UP000319619"/>
    </source>
</evidence>
<proteinExistence type="predicted"/>
<evidence type="ECO:0000313" key="2">
    <source>
        <dbReference type="EMBL" id="TKJ41809.1"/>
    </source>
</evidence>
<sequence length="258" mass="29163">MRKTGYLIVLIACLVSYNQAYAQDVQTKLFAVNENQGRQQLAAQFTQNSSEYTTMSSVDISGSQHPEEFSRGGAMLRSLVIPGWGEHYLGYKGTAKVLFWTDVALWASIIGLETYSHWREDQFFAYASEHAGAQMSGKADDFYADIGNYSSTESYNEAKLRNRDYESVYTDPSYFWAWDSEMNRLEYDHIRIQSRSAHSKVYILLGAAALNRLISFIDTGKKARDLLSKQRSVDLGIHIQPERRGENNAVSLVVSAGF</sequence>